<accession>A0A1D1XU74</accession>
<dbReference type="GO" id="GO:0003002">
    <property type="term" value="P:regionalization"/>
    <property type="evidence" value="ECO:0007669"/>
    <property type="project" value="UniProtKB-ARBA"/>
</dbReference>
<dbReference type="GO" id="GO:0005634">
    <property type="term" value="C:nucleus"/>
    <property type="evidence" value="ECO:0007669"/>
    <property type="project" value="UniProtKB-SubCell"/>
</dbReference>
<evidence type="ECO:0000256" key="1">
    <source>
        <dbReference type="ARBA" id="ARBA00004123"/>
    </source>
</evidence>
<dbReference type="Gene3D" id="1.10.30.10">
    <property type="entry name" value="High mobility group box domain"/>
    <property type="match status" value="1"/>
</dbReference>
<evidence type="ECO:0000256" key="4">
    <source>
        <dbReference type="ARBA" id="ARBA00022723"/>
    </source>
</evidence>
<dbReference type="GO" id="GO:0010582">
    <property type="term" value="P:floral meristem determinacy"/>
    <property type="evidence" value="ECO:0007669"/>
    <property type="project" value="TreeGrafter"/>
</dbReference>
<keyword evidence="8" id="KW-0287">Flowering</keyword>
<dbReference type="InterPro" id="IPR056775">
    <property type="entry name" value="YABBY_C"/>
</dbReference>
<reference evidence="14" key="1">
    <citation type="submission" date="2015-07" db="EMBL/GenBank/DDBJ databases">
        <title>Transcriptome Assembly of Anthurium amnicola.</title>
        <authorList>
            <person name="Suzuki J."/>
        </authorList>
    </citation>
    <scope>NUCLEOTIDE SEQUENCE</scope>
</reference>
<dbReference type="PANTHER" id="PTHR31675:SF1">
    <property type="entry name" value="PROTEIN CRABS CLAW"/>
    <property type="match status" value="1"/>
</dbReference>
<dbReference type="SUPFAM" id="SSF47095">
    <property type="entry name" value="HMG-box"/>
    <property type="match status" value="1"/>
</dbReference>
<keyword evidence="10" id="KW-0539">Nucleus</keyword>
<evidence type="ECO:0000256" key="3">
    <source>
        <dbReference type="ARBA" id="ARBA00022473"/>
    </source>
</evidence>
<evidence type="ECO:0000256" key="2">
    <source>
        <dbReference type="ARBA" id="ARBA00010325"/>
    </source>
</evidence>
<proteinExistence type="inferred from homology"/>
<sequence length="254" mass="28588">KHHITLFLLHLPHFSPFPLPLPLQSSPSSFIIIVIFPSSTSLSLLPLPPSPHIYHCHRVMDSAASSPPEHLCYVRCNYCNTVLAVGVPCRRMTETVSVKCGHCNNLSFLCTRPLVQTPCPELQMGLALGLQGSCDNPRMPQISLPSSSTATQDPKEPYVVKPPERKHRVPSAYNRFMREEIQRIKAAQPDIPHREAFSMAAKNWARNDPQTRSSATVDERRTVRMASYQNGAQERRNGIVPEGFDALKQFERRN</sequence>
<dbReference type="FunFam" id="1.10.30.10:FF:000039">
    <property type="entry name" value="protein CRABS CLAW isoform X3"/>
    <property type="match status" value="1"/>
</dbReference>
<evidence type="ECO:0000256" key="5">
    <source>
        <dbReference type="ARBA" id="ARBA00022771"/>
    </source>
</evidence>
<dbReference type="AlphaFoldDB" id="A0A1D1XU74"/>
<keyword evidence="4" id="KW-0479">Metal-binding</keyword>
<feature type="domain" description="YABBY N-terminal" evidence="13">
    <location>
        <begin position="67"/>
        <end position="118"/>
    </location>
</feature>
<feature type="non-terminal residue" evidence="14">
    <location>
        <position position="1"/>
    </location>
</feature>
<comment type="similarity">
    <text evidence="2">Belongs to the YABBY family.</text>
</comment>
<keyword evidence="7" id="KW-0862">Zinc</keyword>
<evidence type="ECO:0000256" key="8">
    <source>
        <dbReference type="ARBA" id="ARBA00023089"/>
    </source>
</evidence>
<protein>
    <submittedName>
        <fullName evidence="14">Protein DROOPING LEAF</fullName>
    </submittedName>
</protein>
<evidence type="ECO:0000256" key="7">
    <source>
        <dbReference type="ARBA" id="ARBA00022833"/>
    </source>
</evidence>
<feature type="region of interest" description="Disordered" evidence="11">
    <location>
        <begin position="138"/>
        <end position="167"/>
    </location>
</feature>
<dbReference type="InterPro" id="IPR006780">
    <property type="entry name" value="YABBY"/>
</dbReference>
<keyword evidence="6" id="KW-0221">Differentiation</keyword>
<dbReference type="InterPro" id="IPR036910">
    <property type="entry name" value="HMG_box_dom_sf"/>
</dbReference>
<comment type="subcellular location">
    <subcellularLocation>
        <location evidence="1">Nucleus</location>
    </subcellularLocation>
</comment>
<dbReference type="Pfam" id="PF04690">
    <property type="entry name" value="YABBY"/>
    <property type="match status" value="1"/>
</dbReference>
<evidence type="ECO:0000259" key="12">
    <source>
        <dbReference type="Pfam" id="PF04690"/>
    </source>
</evidence>
<feature type="domain" description="YABBY protein C-terminal" evidence="12">
    <location>
        <begin position="151"/>
        <end position="209"/>
    </location>
</feature>
<dbReference type="PANTHER" id="PTHR31675">
    <property type="entry name" value="PROTEIN YABBY 6-RELATED"/>
    <property type="match status" value="1"/>
</dbReference>
<evidence type="ECO:0000256" key="11">
    <source>
        <dbReference type="SAM" id="MobiDB-lite"/>
    </source>
</evidence>
<dbReference type="GO" id="GO:0008270">
    <property type="term" value="F:zinc ion binding"/>
    <property type="evidence" value="ECO:0007669"/>
    <property type="project" value="UniProtKB-KW"/>
</dbReference>
<keyword evidence="5" id="KW-0863">Zinc-finger</keyword>
<dbReference type="GO" id="GO:0045165">
    <property type="term" value="P:cell fate commitment"/>
    <property type="evidence" value="ECO:0007669"/>
    <property type="project" value="TreeGrafter"/>
</dbReference>
<dbReference type="Pfam" id="PF24868">
    <property type="entry name" value="YABBY_N"/>
    <property type="match status" value="1"/>
</dbReference>
<evidence type="ECO:0000256" key="6">
    <source>
        <dbReference type="ARBA" id="ARBA00022782"/>
    </source>
</evidence>
<organism evidence="14">
    <name type="scientific">Anthurium amnicola</name>
    <dbReference type="NCBI Taxonomy" id="1678845"/>
    <lineage>
        <taxon>Eukaryota</taxon>
        <taxon>Viridiplantae</taxon>
        <taxon>Streptophyta</taxon>
        <taxon>Embryophyta</taxon>
        <taxon>Tracheophyta</taxon>
        <taxon>Spermatophyta</taxon>
        <taxon>Magnoliopsida</taxon>
        <taxon>Liliopsida</taxon>
        <taxon>Araceae</taxon>
        <taxon>Pothoideae</taxon>
        <taxon>Potheae</taxon>
        <taxon>Anthurium</taxon>
    </lineage>
</organism>
<dbReference type="GO" id="GO:0003677">
    <property type="term" value="F:DNA binding"/>
    <property type="evidence" value="ECO:0007669"/>
    <property type="project" value="UniProtKB-KW"/>
</dbReference>
<evidence type="ECO:0000256" key="9">
    <source>
        <dbReference type="ARBA" id="ARBA00023125"/>
    </source>
</evidence>
<gene>
    <name evidence="14" type="primary">DL_1</name>
    <name evidence="14" type="ORF">g.51954</name>
</gene>
<dbReference type="InterPro" id="IPR056776">
    <property type="entry name" value="YABBY_N"/>
</dbReference>
<name>A0A1D1XU74_9ARAE</name>
<keyword evidence="3" id="KW-0217">Developmental protein</keyword>
<dbReference type="GO" id="GO:0048366">
    <property type="term" value="P:leaf development"/>
    <property type="evidence" value="ECO:0007669"/>
    <property type="project" value="TreeGrafter"/>
</dbReference>
<dbReference type="GO" id="GO:0048479">
    <property type="term" value="P:style development"/>
    <property type="evidence" value="ECO:0007669"/>
    <property type="project" value="TreeGrafter"/>
</dbReference>
<dbReference type="CDD" id="cd00084">
    <property type="entry name" value="HMG-box_SF"/>
    <property type="match status" value="1"/>
</dbReference>
<evidence type="ECO:0000313" key="14">
    <source>
        <dbReference type="EMBL" id="JAT45913.1"/>
    </source>
</evidence>
<feature type="compositionally biased region" description="Polar residues" evidence="11">
    <location>
        <begin position="143"/>
        <end position="152"/>
    </location>
</feature>
<evidence type="ECO:0000256" key="10">
    <source>
        <dbReference type="ARBA" id="ARBA00023242"/>
    </source>
</evidence>
<keyword evidence="9" id="KW-0238">DNA-binding</keyword>
<evidence type="ECO:0000259" key="13">
    <source>
        <dbReference type="Pfam" id="PF24868"/>
    </source>
</evidence>
<dbReference type="EMBL" id="GDJX01022023">
    <property type="protein sequence ID" value="JAT45913.1"/>
    <property type="molecule type" value="Transcribed_RNA"/>
</dbReference>